<sequence length="115" mass="13279">MTELKELQSKEELKQAWERSMEKPVLFFKHSTTCPISAGAFKEYQAFFESAGDNVGIYVIKVLESRSISNQITEETGVKHESPQIFLIRNKEVLWHTSHSHITKDTINEALQQRV</sequence>
<dbReference type="Gene3D" id="3.40.30.10">
    <property type="entry name" value="Glutaredoxin"/>
    <property type="match status" value="1"/>
</dbReference>
<organism evidence="1 2">
    <name type="scientific">Lentibacillus kapialis</name>
    <dbReference type="NCBI Taxonomy" id="340214"/>
    <lineage>
        <taxon>Bacteria</taxon>
        <taxon>Bacillati</taxon>
        <taxon>Bacillota</taxon>
        <taxon>Bacilli</taxon>
        <taxon>Bacillales</taxon>
        <taxon>Bacillaceae</taxon>
        <taxon>Lentibacillus</taxon>
    </lineage>
</organism>
<evidence type="ECO:0008006" key="3">
    <source>
        <dbReference type="Google" id="ProtNLM"/>
    </source>
</evidence>
<reference evidence="1" key="1">
    <citation type="journal article" date="2014" name="Int. J. Syst. Evol. Microbiol.">
        <title>Complete genome sequence of Corynebacterium casei LMG S-19264T (=DSM 44701T), isolated from a smear-ripened cheese.</title>
        <authorList>
            <consortium name="US DOE Joint Genome Institute (JGI-PGF)"/>
            <person name="Walter F."/>
            <person name="Albersmeier A."/>
            <person name="Kalinowski J."/>
            <person name="Ruckert C."/>
        </authorList>
    </citation>
    <scope>NUCLEOTIDE SEQUENCE</scope>
    <source>
        <strain evidence="1">JCM 12580</strain>
    </source>
</reference>
<dbReference type="Pfam" id="PF11009">
    <property type="entry name" value="BrxC"/>
    <property type="match status" value="1"/>
</dbReference>
<dbReference type="InterPro" id="IPR036249">
    <property type="entry name" value="Thioredoxin-like_sf"/>
</dbReference>
<dbReference type="AlphaFoldDB" id="A0A917UXU4"/>
<proteinExistence type="predicted"/>
<dbReference type="NCBIfam" id="TIGR04019">
    <property type="entry name" value="B_thiol_YtxJ"/>
    <property type="match status" value="1"/>
</dbReference>
<reference evidence="1" key="2">
    <citation type="submission" date="2020-09" db="EMBL/GenBank/DDBJ databases">
        <authorList>
            <person name="Sun Q."/>
            <person name="Ohkuma M."/>
        </authorList>
    </citation>
    <scope>NUCLEOTIDE SEQUENCE</scope>
    <source>
        <strain evidence="1">JCM 12580</strain>
    </source>
</reference>
<dbReference type="Proteomes" id="UP000658382">
    <property type="component" value="Unassembled WGS sequence"/>
</dbReference>
<keyword evidence="2" id="KW-1185">Reference proteome</keyword>
<evidence type="ECO:0000313" key="1">
    <source>
        <dbReference type="EMBL" id="GGJ96164.1"/>
    </source>
</evidence>
<name>A0A917UXU4_9BACI</name>
<dbReference type="InterPro" id="IPR022551">
    <property type="entry name" value="BrxC"/>
</dbReference>
<gene>
    <name evidence="1" type="primary">ytxJ</name>
    <name evidence="1" type="ORF">GCM10007063_18310</name>
</gene>
<evidence type="ECO:0000313" key="2">
    <source>
        <dbReference type="Proteomes" id="UP000658382"/>
    </source>
</evidence>
<protein>
    <recommendedName>
        <fullName evidence="3">Bacillithiol system redox-active protein YtxJ</fullName>
    </recommendedName>
</protein>
<comment type="caution">
    <text evidence="1">The sequence shown here is derived from an EMBL/GenBank/DDBJ whole genome shotgun (WGS) entry which is preliminary data.</text>
</comment>
<accession>A0A917UXU4</accession>
<dbReference type="RefSeq" id="WP_188632798.1">
    <property type="nucleotide sequence ID" value="NZ_BMNQ01000022.1"/>
</dbReference>
<dbReference type="SUPFAM" id="SSF52833">
    <property type="entry name" value="Thioredoxin-like"/>
    <property type="match status" value="1"/>
</dbReference>
<dbReference type="EMBL" id="BMNQ01000022">
    <property type="protein sequence ID" value="GGJ96164.1"/>
    <property type="molecule type" value="Genomic_DNA"/>
</dbReference>